<dbReference type="Gene3D" id="2.30.30.140">
    <property type="match status" value="1"/>
</dbReference>
<proteinExistence type="predicted"/>
<feature type="domain" description="Tudor" evidence="1">
    <location>
        <begin position="58"/>
        <end position="118"/>
    </location>
</feature>
<evidence type="ECO:0000313" key="3">
    <source>
        <dbReference type="Proteomes" id="UP000835052"/>
    </source>
</evidence>
<dbReference type="CDD" id="cd20379">
    <property type="entry name" value="Tudor_dTUD-like"/>
    <property type="match status" value="1"/>
</dbReference>
<protein>
    <recommendedName>
        <fullName evidence="1">Tudor domain-containing protein</fullName>
    </recommendedName>
</protein>
<dbReference type="Proteomes" id="UP000835052">
    <property type="component" value="Unassembled WGS sequence"/>
</dbReference>
<dbReference type="PROSITE" id="PS50304">
    <property type="entry name" value="TUDOR"/>
    <property type="match status" value="1"/>
</dbReference>
<keyword evidence="3" id="KW-1185">Reference proteome</keyword>
<gene>
    <name evidence="2" type="ORF">CAUJ_LOCUS12417</name>
</gene>
<dbReference type="AlphaFoldDB" id="A0A8S1HPV6"/>
<accession>A0A8S1HPV6</accession>
<name>A0A8S1HPV6_9PELO</name>
<reference evidence="2" key="1">
    <citation type="submission" date="2020-10" db="EMBL/GenBank/DDBJ databases">
        <authorList>
            <person name="Kikuchi T."/>
        </authorList>
    </citation>
    <scope>NUCLEOTIDE SEQUENCE</scope>
    <source>
        <strain evidence="2">NKZ352</strain>
    </source>
</reference>
<evidence type="ECO:0000313" key="2">
    <source>
        <dbReference type="EMBL" id="CAD6196503.1"/>
    </source>
</evidence>
<evidence type="ECO:0000259" key="1">
    <source>
        <dbReference type="PROSITE" id="PS50304"/>
    </source>
</evidence>
<dbReference type="InterPro" id="IPR002999">
    <property type="entry name" value="Tudor"/>
</dbReference>
<dbReference type="SUPFAM" id="SSF63748">
    <property type="entry name" value="Tudor/PWWP/MBT"/>
    <property type="match status" value="1"/>
</dbReference>
<sequence>MVVDPHHRGEANVYYAEGLKNRIFVIPESSNESYENHMIELRDTYERLRENNRHQTFEFRRGDAVCVFDRKRGFSQRAVIQNVFPNVSRYEVFLVDRGGLREVDGEDILPLKKEFIFPPFGFFVVLPYFKIRDEESQVQITPLRIEDGIIVARIGIDFEKERVPDVYDELLYSTVIDSSSTTLSWSRNSPQHGYLDGGLDNLMSYQNNQRY</sequence>
<organism evidence="2 3">
    <name type="scientific">Caenorhabditis auriculariae</name>
    <dbReference type="NCBI Taxonomy" id="2777116"/>
    <lineage>
        <taxon>Eukaryota</taxon>
        <taxon>Metazoa</taxon>
        <taxon>Ecdysozoa</taxon>
        <taxon>Nematoda</taxon>
        <taxon>Chromadorea</taxon>
        <taxon>Rhabditida</taxon>
        <taxon>Rhabditina</taxon>
        <taxon>Rhabditomorpha</taxon>
        <taxon>Rhabditoidea</taxon>
        <taxon>Rhabditidae</taxon>
        <taxon>Peloderinae</taxon>
        <taxon>Caenorhabditis</taxon>
    </lineage>
</organism>
<dbReference type="Pfam" id="PF00567">
    <property type="entry name" value="TUDOR"/>
    <property type="match status" value="1"/>
</dbReference>
<comment type="caution">
    <text evidence="2">The sequence shown here is derived from an EMBL/GenBank/DDBJ whole genome shotgun (WGS) entry which is preliminary data.</text>
</comment>
<dbReference type="EMBL" id="CAJGYM010000073">
    <property type="protein sequence ID" value="CAD6196503.1"/>
    <property type="molecule type" value="Genomic_DNA"/>
</dbReference>